<name>F9XS49_ZYMTI</name>
<dbReference type="Proteomes" id="UP000008062">
    <property type="component" value="Chromosome 20"/>
</dbReference>
<evidence type="ECO:0000256" key="1">
    <source>
        <dbReference type="SAM" id="MobiDB-lite"/>
    </source>
</evidence>
<dbReference type="EMBL" id="CM001215">
    <property type="protein sequence ID" value="EGP81905.1"/>
    <property type="molecule type" value="Genomic_DNA"/>
</dbReference>
<feature type="region of interest" description="Disordered" evidence="1">
    <location>
        <begin position="73"/>
        <end position="135"/>
    </location>
</feature>
<protein>
    <submittedName>
        <fullName evidence="2">Uncharacterized protein</fullName>
    </submittedName>
</protein>
<proteinExistence type="predicted"/>
<keyword evidence="3" id="KW-1185">Reference proteome</keyword>
<gene>
    <name evidence="2" type="ORF">MYCGRDRAFT_98038</name>
</gene>
<feature type="compositionally biased region" description="Basic and acidic residues" evidence="1">
    <location>
        <begin position="100"/>
        <end position="114"/>
    </location>
</feature>
<dbReference type="AlphaFoldDB" id="F9XS49"/>
<dbReference type="KEGG" id="ztr:MYCGRDRAFT_98038"/>
<accession>F9XS49</accession>
<dbReference type="GeneID" id="13396717"/>
<evidence type="ECO:0000313" key="2">
    <source>
        <dbReference type="EMBL" id="EGP81905.1"/>
    </source>
</evidence>
<sequence length="135" mass="15145">MPSYASFANGLAVFRKGLTGLKADFWRVLVYGLQLKWQGSLPGTRERLSREIIWTGITLTQLLDRKRRVMSAPERSNCQDGRCPDGKGQPCFERQVGEQGPRDQRIDAACRRVEGGGGPESDCRYSPSDSFFSKE</sequence>
<reference evidence="2 3" key="1">
    <citation type="journal article" date="2011" name="PLoS Genet.">
        <title>Finished genome of the fungal wheat pathogen Mycosphaerella graminicola reveals dispensome structure, chromosome plasticity, and stealth pathogenesis.</title>
        <authorList>
            <person name="Goodwin S.B."/>
            <person name="Ben M'barek S."/>
            <person name="Dhillon B."/>
            <person name="Wittenberg A.H.J."/>
            <person name="Crane C.F."/>
            <person name="Hane J.K."/>
            <person name="Foster A.J."/>
            <person name="Van der Lee T.A.J."/>
            <person name="Grimwood J."/>
            <person name="Aerts A."/>
            <person name="Antoniw J."/>
            <person name="Bailey A."/>
            <person name="Bluhm B."/>
            <person name="Bowler J."/>
            <person name="Bristow J."/>
            <person name="van der Burgt A."/>
            <person name="Canto-Canche B."/>
            <person name="Churchill A.C.L."/>
            <person name="Conde-Ferraez L."/>
            <person name="Cools H.J."/>
            <person name="Coutinho P.M."/>
            <person name="Csukai M."/>
            <person name="Dehal P."/>
            <person name="De Wit P."/>
            <person name="Donzelli B."/>
            <person name="van de Geest H.C."/>
            <person name="van Ham R.C.H.J."/>
            <person name="Hammond-Kosack K.E."/>
            <person name="Henrissat B."/>
            <person name="Kilian A."/>
            <person name="Kobayashi A.K."/>
            <person name="Koopmann E."/>
            <person name="Kourmpetis Y."/>
            <person name="Kuzniar A."/>
            <person name="Lindquist E."/>
            <person name="Lombard V."/>
            <person name="Maliepaard C."/>
            <person name="Martins N."/>
            <person name="Mehrabi R."/>
            <person name="Nap J.P.H."/>
            <person name="Ponomarenko A."/>
            <person name="Rudd J.J."/>
            <person name="Salamov A."/>
            <person name="Schmutz J."/>
            <person name="Schouten H.J."/>
            <person name="Shapiro H."/>
            <person name="Stergiopoulos I."/>
            <person name="Torriani S.F.F."/>
            <person name="Tu H."/>
            <person name="de Vries R.P."/>
            <person name="Waalwijk C."/>
            <person name="Ware S.B."/>
            <person name="Wiebenga A."/>
            <person name="Zwiers L.-H."/>
            <person name="Oliver R.P."/>
            <person name="Grigoriev I.V."/>
            <person name="Kema G.H.J."/>
        </authorList>
    </citation>
    <scope>NUCLEOTIDE SEQUENCE [LARGE SCALE GENOMIC DNA]</scope>
    <source>
        <strain evidence="3">CBS 115943 / IPO323</strain>
    </source>
</reference>
<organism evidence="2 3">
    <name type="scientific">Zymoseptoria tritici (strain CBS 115943 / IPO323)</name>
    <name type="common">Speckled leaf blotch fungus</name>
    <name type="synonym">Septoria tritici</name>
    <dbReference type="NCBI Taxonomy" id="336722"/>
    <lineage>
        <taxon>Eukaryota</taxon>
        <taxon>Fungi</taxon>
        <taxon>Dikarya</taxon>
        <taxon>Ascomycota</taxon>
        <taxon>Pezizomycotina</taxon>
        <taxon>Dothideomycetes</taxon>
        <taxon>Dothideomycetidae</taxon>
        <taxon>Mycosphaerellales</taxon>
        <taxon>Mycosphaerellaceae</taxon>
        <taxon>Zymoseptoria</taxon>
    </lineage>
</organism>
<evidence type="ECO:0000313" key="3">
    <source>
        <dbReference type="Proteomes" id="UP000008062"/>
    </source>
</evidence>
<dbReference type="HOGENOM" id="CLU_1887381_0_0_1"/>
<dbReference type="RefSeq" id="XP_003846929.1">
    <property type="nucleotide sequence ID" value="XM_003846881.1"/>
</dbReference>
<dbReference type="InParanoid" id="F9XS49"/>